<dbReference type="InterPro" id="IPR027417">
    <property type="entry name" value="P-loop_NTPase"/>
</dbReference>
<comment type="caution">
    <text evidence="12">The sequence shown here is derived from an EMBL/GenBank/DDBJ whole genome shotgun (WGS) entry which is preliminary data.</text>
</comment>
<dbReference type="SUPFAM" id="SSF48371">
    <property type="entry name" value="ARM repeat"/>
    <property type="match status" value="1"/>
</dbReference>
<keyword evidence="2" id="KW-0677">Repeat</keyword>
<dbReference type="EMBL" id="JBJJXI010000049">
    <property type="protein sequence ID" value="KAL3401028.1"/>
    <property type="molecule type" value="Genomic_DNA"/>
</dbReference>
<protein>
    <recommendedName>
        <fullName evidence="14">Helicase ATP-binding domain-containing protein</fullName>
    </recommendedName>
</protein>
<dbReference type="Pfam" id="PF00176">
    <property type="entry name" value="SNF2-rel_dom"/>
    <property type="match status" value="1"/>
</dbReference>
<dbReference type="CDD" id="cd17999">
    <property type="entry name" value="DEXHc_Mot1"/>
    <property type="match status" value="1"/>
</dbReference>
<evidence type="ECO:0000256" key="6">
    <source>
        <dbReference type="ARBA" id="ARBA00022840"/>
    </source>
</evidence>
<feature type="domain" description="Helicase C-terminal" evidence="11">
    <location>
        <begin position="964"/>
        <end position="1124"/>
    </location>
</feature>
<evidence type="ECO:0000256" key="4">
    <source>
        <dbReference type="ARBA" id="ARBA00022801"/>
    </source>
</evidence>
<proteinExistence type="predicted"/>
<keyword evidence="8" id="KW-0539">Nucleus</keyword>
<feature type="domain" description="Helicase ATP-binding" evidence="10">
    <location>
        <begin position="608"/>
        <end position="772"/>
    </location>
</feature>
<evidence type="ECO:0000256" key="8">
    <source>
        <dbReference type="ARBA" id="ARBA00023242"/>
    </source>
</evidence>
<dbReference type="GO" id="GO:0016787">
    <property type="term" value="F:hydrolase activity"/>
    <property type="evidence" value="ECO:0007669"/>
    <property type="project" value="UniProtKB-KW"/>
</dbReference>
<dbReference type="SMART" id="SM00487">
    <property type="entry name" value="DEXDc"/>
    <property type="match status" value="1"/>
</dbReference>
<dbReference type="GO" id="GO:0004386">
    <property type="term" value="F:helicase activity"/>
    <property type="evidence" value="ECO:0007669"/>
    <property type="project" value="UniProtKB-KW"/>
</dbReference>
<dbReference type="InterPro" id="IPR011989">
    <property type="entry name" value="ARM-like"/>
</dbReference>
<name>A0ABD2X7Y0_9HYME</name>
<keyword evidence="6" id="KW-0067">ATP-binding</keyword>
<sequence>MRLPTHVIEPHSSRAMSKSEKRIIKRSCQALQATISRSMRKSLLCLCETHRQSCLPSRQANASPRNNNGAPKAAASFALEQLQLVPSQRTHDADDLSDIDDVSIDLNEAQINQIAGLSVKDEWCLLEKRILKAERMRIELIHTDKDTDEWLRDFVERRGEEGQKLAGDFPERYQDLRETQEEAEKYFCDLQTRRQQHEEALVERNRAEAELRAYQAETWQKSQEIVRRLHEATQKLKRCTVGGPKQKNEQVPEKKKTCPVCGILYVARGRDCPAVAFHKIVNNLCRYLCSDADNTPVVVTCSDGNSDHFNGIITLSHNLKCQAKETAEKLTDDTSVECDNLAVSTPKNSAEIRTRGAIYALRAIADEVGAELPTKLADFWKLILPENLTHFGIDNNDLLIEKNNQLIYNLQILEVMLPSLENSLYEHILKYIQNICLLLSNPYKAVRNLASRCIAASASRNSKKTIPAVLNKIIEFLDPKNDANRLCKTQESKTYCRQGAVEVIACIVDECKLEIVPYIVHFLIPLLGCMSDNNESVRLLSSVTFASLIQMIPLATNIFSTNEINEKNEEWQFLNQLFNPQKIPQTVLDVPVSVKLRSYQQEGLNWLDFLNRCKLHGILCDDMGLGKTLQTLCILAVDHHRTPNVPPSIIICPPTLIGHWIGEVEKFFHESNLSAIAYMGNPQEREKLRCQLAKFKLVVSSYDIIRKDIFLLEKCQWNYCILDEGHIIKNSKTKISQAVKKLCSNHRLILSGTPIQNNVLELWSLFDFLMPGFLGCEKQFIKKYSKPILACKESKAGKKEKKSAVEALESLHRQVLPFLLRRTKEDVLTDLPPKITQDYFCDLSPLQKTLYEDFQVKNTILVNKIDINAAKSSGHIFKALRYLKNVCNHPKLVLTSEHPEYSKIQNQLKNVNSDLSDIEHAAKLPALKQLLLDCGIGQSQQTKDYQNYYNLTDETLSESNFLFDIVKKNHLVGQHRALIFCQLKNMLDIIEKDLFQKHLPTVTYMRIDGNVSIAERQSIVSRFNADPSIDILLLTTHVGGLGLNLTGADTVIFFEHDWNPMKDLQAMDRAHRIGQKKVVNVYRLITKQTIEEKIMNLQKFKLHTAKSVVNIENKSLKSMHKEEILDLFKLDNSRKKKQNTCSEDNIDNKNVNLGTSKSVSEFLSTISEGYEYEEEYDINSYIVNFKSFLGKDDE</sequence>
<evidence type="ECO:0008006" key="14">
    <source>
        <dbReference type="Google" id="ProtNLM"/>
    </source>
</evidence>
<dbReference type="InterPro" id="IPR000330">
    <property type="entry name" value="SNF2_N"/>
</dbReference>
<evidence type="ECO:0000256" key="2">
    <source>
        <dbReference type="ARBA" id="ARBA00022737"/>
    </source>
</evidence>
<dbReference type="GO" id="GO:0005634">
    <property type="term" value="C:nucleus"/>
    <property type="evidence" value="ECO:0007669"/>
    <property type="project" value="UniProtKB-SubCell"/>
</dbReference>
<dbReference type="CDD" id="cd18793">
    <property type="entry name" value="SF2_C_SNF"/>
    <property type="match status" value="1"/>
</dbReference>
<keyword evidence="4" id="KW-0378">Hydrolase</keyword>
<reference evidence="12 13" key="1">
    <citation type="journal article" date="2024" name="bioRxiv">
        <title>A reference genome for Trichogramma kaykai: A tiny desert-dwelling parasitoid wasp with competing sex-ratio distorters.</title>
        <authorList>
            <person name="Culotta J."/>
            <person name="Lindsey A.R."/>
        </authorList>
    </citation>
    <scope>NUCLEOTIDE SEQUENCE [LARGE SCALE GENOMIC DNA]</scope>
    <source>
        <strain evidence="12 13">KSX58</strain>
    </source>
</reference>
<dbReference type="Pfam" id="PF00271">
    <property type="entry name" value="Helicase_C"/>
    <property type="match status" value="1"/>
</dbReference>
<evidence type="ECO:0000313" key="13">
    <source>
        <dbReference type="Proteomes" id="UP001627154"/>
    </source>
</evidence>
<dbReference type="InterPro" id="IPR014001">
    <property type="entry name" value="Helicase_ATP-bd"/>
</dbReference>
<dbReference type="InterPro" id="IPR022707">
    <property type="entry name" value="Mot1_central_dom"/>
</dbReference>
<dbReference type="Gene3D" id="1.25.10.10">
    <property type="entry name" value="Leucine-rich Repeat Variant"/>
    <property type="match status" value="1"/>
</dbReference>
<keyword evidence="7" id="KW-0238">DNA-binding</keyword>
<keyword evidence="5" id="KW-0347">Helicase</keyword>
<dbReference type="InterPro" id="IPR001650">
    <property type="entry name" value="Helicase_C-like"/>
</dbReference>
<feature type="coiled-coil region" evidence="9">
    <location>
        <begin position="190"/>
        <end position="217"/>
    </location>
</feature>
<keyword evidence="3" id="KW-0547">Nucleotide-binding</keyword>
<comment type="subcellular location">
    <subcellularLocation>
        <location evidence="1">Nucleus</location>
    </subcellularLocation>
</comment>
<dbReference type="PROSITE" id="PS51192">
    <property type="entry name" value="HELICASE_ATP_BIND_1"/>
    <property type="match status" value="1"/>
</dbReference>
<dbReference type="InterPro" id="IPR016024">
    <property type="entry name" value="ARM-type_fold"/>
</dbReference>
<evidence type="ECO:0000259" key="10">
    <source>
        <dbReference type="PROSITE" id="PS51192"/>
    </source>
</evidence>
<dbReference type="Proteomes" id="UP001627154">
    <property type="component" value="Unassembled WGS sequence"/>
</dbReference>
<evidence type="ECO:0000313" key="12">
    <source>
        <dbReference type="EMBL" id="KAL3401028.1"/>
    </source>
</evidence>
<accession>A0ABD2X7Y0</accession>
<dbReference type="PANTHER" id="PTHR36498:SF1">
    <property type="entry name" value="TATA-BINDING PROTEIN-ASSOCIATED FACTOR 172"/>
    <property type="match status" value="1"/>
</dbReference>
<evidence type="ECO:0000259" key="11">
    <source>
        <dbReference type="PROSITE" id="PS51194"/>
    </source>
</evidence>
<gene>
    <name evidence="12" type="ORF">TKK_005671</name>
</gene>
<dbReference type="GO" id="GO:0003677">
    <property type="term" value="F:DNA binding"/>
    <property type="evidence" value="ECO:0007669"/>
    <property type="project" value="UniProtKB-KW"/>
</dbReference>
<evidence type="ECO:0000256" key="5">
    <source>
        <dbReference type="ARBA" id="ARBA00022806"/>
    </source>
</evidence>
<dbReference type="FunFam" id="3.40.50.10810:FF:000042">
    <property type="entry name" value="SNF2 family helicase-like protein"/>
    <property type="match status" value="1"/>
</dbReference>
<evidence type="ECO:0000256" key="3">
    <source>
        <dbReference type="ARBA" id="ARBA00022741"/>
    </source>
</evidence>
<dbReference type="InterPro" id="IPR049730">
    <property type="entry name" value="SNF2/RAD54-like_C"/>
</dbReference>
<dbReference type="SUPFAM" id="SSF52540">
    <property type="entry name" value="P-loop containing nucleoside triphosphate hydrolases"/>
    <property type="match status" value="2"/>
</dbReference>
<dbReference type="Gene3D" id="1.20.120.850">
    <property type="entry name" value="SWI2/SNF2 ATPases, N-terminal domain"/>
    <property type="match status" value="1"/>
</dbReference>
<dbReference type="InterPro" id="IPR044972">
    <property type="entry name" value="Mot1"/>
</dbReference>
<organism evidence="12 13">
    <name type="scientific">Trichogramma kaykai</name>
    <dbReference type="NCBI Taxonomy" id="54128"/>
    <lineage>
        <taxon>Eukaryota</taxon>
        <taxon>Metazoa</taxon>
        <taxon>Ecdysozoa</taxon>
        <taxon>Arthropoda</taxon>
        <taxon>Hexapoda</taxon>
        <taxon>Insecta</taxon>
        <taxon>Pterygota</taxon>
        <taxon>Neoptera</taxon>
        <taxon>Endopterygota</taxon>
        <taxon>Hymenoptera</taxon>
        <taxon>Apocrita</taxon>
        <taxon>Proctotrupomorpha</taxon>
        <taxon>Chalcidoidea</taxon>
        <taxon>Trichogrammatidae</taxon>
        <taxon>Trichogramma</taxon>
    </lineage>
</organism>
<dbReference type="PANTHER" id="PTHR36498">
    <property type="entry name" value="TATA-BINDING PROTEIN-ASSOCIATED FACTOR 172"/>
    <property type="match status" value="1"/>
</dbReference>
<evidence type="ECO:0000256" key="9">
    <source>
        <dbReference type="SAM" id="Coils"/>
    </source>
</evidence>
<dbReference type="Gene3D" id="3.40.50.10810">
    <property type="entry name" value="Tandem AAA-ATPase domain"/>
    <property type="match status" value="1"/>
</dbReference>
<dbReference type="SMART" id="SM00490">
    <property type="entry name" value="HELICc"/>
    <property type="match status" value="1"/>
</dbReference>
<dbReference type="InterPro" id="IPR038718">
    <property type="entry name" value="SNF2-like_sf"/>
</dbReference>
<dbReference type="Pfam" id="PF12054">
    <property type="entry name" value="DUF3535"/>
    <property type="match status" value="1"/>
</dbReference>
<keyword evidence="13" id="KW-1185">Reference proteome</keyword>
<evidence type="ECO:0000256" key="1">
    <source>
        <dbReference type="ARBA" id="ARBA00004123"/>
    </source>
</evidence>
<evidence type="ECO:0000256" key="7">
    <source>
        <dbReference type="ARBA" id="ARBA00023125"/>
    </source>
</evidence>
<keyword evidence="9" id="KW-0175">Coiled coil</keyword>
<dbReference type="AlphaFoldDB" id="A0ABD2X7Y0"/>
<dbReference type="Gene3D" id="3.40.50.300">
    <property type="entry name" value="P-loop containing nucleotide triphosphate hydrolases"/>
    <property type="match status" value="1"/>
</dbReference>
<dbReference type="InterPro" id="IPR044078">
    <property type="entry name" value="Mot1_ATP-bd"/>
</dbReference>
<dbReference type="GO" id="GO:0005524">
    <property type="term" value="F:ATP binding"/>
    <property type="evidence" value="ECO:0007669"/>
    <property type="project" value="UniProtKB-KW"/>
</dbReference>
<dbReference type="PROSITE" id="PS51194">
    <property type="entry name" value="HELICASE_CTER"/>
    <property type="match status" value="1"/>
</dbReference>
<dbReference type="FunFam" id="3.40.50.300:FF:001793">
    <property type="entry name" value="TATA-binding protein-associated factor"/>
    <property type="match status" value="1"/>
</dbReference>